<dbReference type="AlphaFoldDB" id="A0A1J3F0W6"/>
<proteinExistence type="predicted"/>
<evidence type="ECO:0000313" key="2">
    <source>
        <dbReference type="EMBL" id="JAU56051.1"/>
    </source>
</evidence>
<organism evidence="1">
    <name type="scientific">Noccaea caerulescens</name>
    <name type="common">Alpine penny-cress</name>
    <name type="synonym">Thlaspi caerulescens</name>
    <dbReference type="NCBI Taxonomy" id="107243"/>
    <lineage>
        <taxon>Eukaryota</taxon>
        <taxon>Viridiplantae</taxon>
        <taxon>Streptophyta</taxon>
        <taxon>Embryophyta</taxon>
        <taxon>Tracheophyta</taxon>
        <taxon>Spermatophyta</taxon>
        <taxon>Magnoliopsida</taxon>
        <taxon>eudicotyledons</taxon>
        <taxon>Gunneridae</taxon>
        <taxon>Pentapetalae</taxon>
        <taxon>rosids</taxon>
        <taxon>malvids</taxon>
        <taxon>Brassicales</taxon>
        <taxon>Brassicaceae</taxon>
        <taxon>Coluteocarpeae</taxon>
        <taxon>Noccaea</taxon>
    </lineage>
</organism>
<sequence>MGEFADESSSLPHVPKRMAVQRVSKIGGYLCFWMISWKVAYLEFWTIRCLSFNHCLEGRENFWIVLEAGLKFVCLYKWEIKQPYT</sequence>
<evidence type="ECO:0000313" key="1">
    <source>
        <dbReference type="EMBL" id="JAU36040.1"/>
    </source>
</evidence>
<accession>A0A1J3F0W6</accession>
<protein>
    <submittedName>
        <fullName evidence="1">Uncharacterized protein</fullName>
    </submittedName>
</protein>
<dbReference type="EMBL" id="GEVL01021290">
    <property type="protein sequence ID" value="JAU56051.1"/>
    <property type="molecule type" value="Transcribed_RNA"/>
</dbReference>
<name>A0A1J3F0W6_NOCCA</name>
<dbReference type="EMBL" id="GEVK01016792">
    <property type="protein sequence ID" value="JAU36040.1"/>
    <property type="molecule type" value="Transcribed_RNA"/>
</dbReference>
<gene>
    <name evidence="1" type="ORF">LC_TR18108_c0_g1_i1_g.61261</name>
    <name evidence="2" type="ORF">LE_TR18570_c0_g1_i1_g.59769</name>
</gene>
<reference evidence="1" key="1">
    <citation type="submission" date="2016-07" db="EMBL/GenBank/DDBJ databases">
        <title>De novo transcriptome assembly of four accessions of the metal hyperaccumulator plant Noccaea caerulescens.</title>
        <authorList>
            <person name="Blande D."/>
            <person name="Halimaa P."/>
            <person name="Tervahauta A.I."/>
            <person name="Aarts M.G."/>
            <person name="Karenlampi S.O."/>
        </authorList>
    </citation>
    <scope>NUCLEOTIDE SEQUENCE</scope>
</reference>